<dbReference type="RefSeq" id="WP_176106163.1">
    <property type="nucleotide sequence ID" value="NZ_JAALDK010000001.1"/>
</dbReference>
<keyword evidence="3" id="KW-0540">Nuclease</keyword>
<evidence type="ECO:0000259" key="2">
    <source>
        <dbReference type="Pfam" id="PF08722"/>
    </source>
</evidence>
<evidence type="ECO:0000313" key="4">
    <source>
        <dbReference type="Proteomes" id="UP000594380"/>
    </source>
</evidence>
<feature type="domain" description="TnsA endonuclease N-terminal" evidence="2">
    <location>
        <begin position="67"/>
        <end position="159"/>
    </location>
</feature>
<proteinExistence type="predicted"/>
<dbReference type="GeneID" id="301100153"/>
<dbReference type="InterPro" id="IPR011335">
    <property type="entry name" value="Restrct_endonuc-II-like"/>
</dbReference>
<keyword evidence="3" id="KW-0255">Endonuclease</keyword>
<dbReference type="GO" id="GO:0004519">
    <property type="term" value="F:endonuclease activity"/>
    <property type="evidence" value="ECO:0007669"/>
    <property type="project" value="UniProtKB-KW"/>
</dbReference>
<evidence type="ECO:0000259" key="1">
    <source>
        <dbReference type="Pfam" id="PF08721"/>
    </source>
</evidence>
<dbReference type="EMBL" id="JAALDK010000001">
    <property type="protein sequence ID" value="NUX99535.1"/>
    <property type="molecule type" value="Genomic_DNA"/>
</dbReference>
<dbReference type="CDD" id="cd22362">
    <property type="entry name" value="TnsA_endonuclease-like"/>
    <property type="match status" value="1"/>
</dbReference>
<feature type="domain" description="TnsA endonuclease C-terminal" evidence="1">
    <location>
        <begin position="163"/>
        <end position="247"/>
    </location>
</feature>
<protein>
    <submittedName>
        <fullName evidence="3">Heteromeric transposase endonuclease subunit TnsA</fullName>
    </submittedName>
</protein>
<keyword evidence="3" id="KW-0378">Hydrolase</keyword>
<dbReference type="AlphaFoldDB" id="A0A7Y6MZ06"/>
<organism evidence="3 4">
    <name type="scientific">Paraburkholderia youngii</name>
    <dbReference type="NCBI Taxonomy" id="2782701"/>
    <lineage>
        <taxon>Bacteria</taxon>
        <taxon>Pseudomonadati</taxon>
        <taxon>Pseudomonadota</taxon>
        <taxon>Betaproteobacteria</taxon>
        <taxon>Burkholderiales</taxon>
        <taxon>Burkholderiaceae</taxon>
        <taxon>Paraburkholderia</taxon>
    </lineage>
</organism>
<accession>A0A7Y6MZ06</accession>
<dbReference type="InterPro" id="IPR011856">
    <property type="entry name" value="tRNA_endonuc-like_dom_sf"/>
</dbReference>
<dbReference type="SUPFAM" id="SSF52980">
    <property type="entry name" value="Restriction endonuclease-like"/>
    <property type="match status" value="1"/>
</dbReference>
<evidence type="ECO:0000313" key="3">
    <source>
        <dbReference type="EMBL" id="NUX99535.1"/>
    </source>
</evidence>
<comment type="caution">
    <text evidence="3">The sequence shown here is derived from an EMBL/GenBank/DDBJ whole genome shotgun (WGS) entry which is preliminary data.</text>
</comment>
<sequence>MNEGIITRWQAEGRGSGAKQTYKPWLEVFDFSSDGNVNRIYSNKLGRTVHLMSTLEAQIFYGLEWQKTVKEIREQYPLDRDITLELASHLGIQHPYYPGTQVPTVMTVDFFVVREIDAVDRLETYDCKTAEDAEDERTIEKLTIVQKYFAGMDIPHRLICDSEIPQQKMRNIEWIRGGTIKPGEEESYPDALLGGVRCMANELEFSKRNSPLWQYCQSFEIRHGLRTGDGLRIAKILMHERILLCDLNNPDLASCPLAAFRFNATSRDHRFAAAR</sequence>
<dbReference type="InterPro" id="IPR014833">
    <property type="entry name" value="TnsA_N"/>
</dbReference>
<gene>
    <name evidence="3" type="ORF">G5S42_07335</name>
</gene>
<name>A0A7Y6MZ06_9BURK</name>
<reference evidence="3 4" key="1">
    <citation type="submission" date="2020-02" db="EMBL/GenBank/DDBJ databases">
        <title>Paraburkholderia simonii sp. nov. and Paraburkholderia youngii sp. nov. Brazilian and Mexican Mimosa-associated rhizobia.</title>
        <authorList>
            <person name="Mavima L."/>
            <person name="Beukes C.W."/>
            <person name="Chan W.Y."/>
            <person name="Palmer M."/>
            <person name="De Meyer S.E."/>
            <person name="James E.K."/>
            <person name="Venter S.N."/>
            <person name="Steenkamp E.T."/>
        </authorList>
    </citation>
    <scope>NUCLEOTIDE SEQUENCE [LARGE SCALE GENOMIC DNA]</scope>
    <source>
        <strain evidence="3 4">JPY169</strain>
    </source>
</reference>
<dbReference type="Gene3D" id="3.40.1350.10">
    <property type="match status" value="1"/>
</dbReference>
<dbReference type="InterPro" id="IPR014832">
    <property type="entry name" value="TnsA_C"/>
</dbReference>
<dbReference type="Proteomes" id="UP000594380">
    <property type="component" value="Unassembled WGS sequence"/>
</dbReference>
<dbReference type="GO" id="GO:0003676">
    <property type="term" value="F:nucleic acid binding"/>
    <property type="evidence" value="ECO:0007669"/>
    <property type="project" value="InterPro"/>
</dbReference>
<dbReference type="Pfam" id="PF08722">
    <property type="entry name" value="Tn7_TnsA-like_N"/>
    <property type="match status" value="1"/>
</dbReference>
<dbReference type="Pfam" id="PF08721">
    <property type="entry name" value="Tn7_Tnp_TnsA_C"/>
    <property type="match status" value="1"/>
</dbReference>